<comment type="subcellular location">
    <subcellularLocation>
        <location evidence="1">Cell outer membrane</location>
        <topology evidence="1">Multi-pass membrane protein</topology>
    </subcellularLocation>
</comment>
<reference evidence="20 21" key="1">
    <citation type="submission" date="2019-07" db="EMBL/GenBank/DDBJ databases">
        <title>Caenimonas sedimenti sp. nov., isolated from activated sludge.</title>
        <authorList>
            <person name="Xu J."/>
        </authorList>
    </citation>
    <scope>NUCLEOTIDE SEQUENCE [LARGE SCALE GENOMIC DNA]</scope>
    <source>
        <strain evidence="20 21">HX-9-20</strain>
    </source>
</reference>
<dbReference type="GO" id="GO:0006811">
    <property type="term" value="P:monoatomic ion transport"/>
    <property type="evidence" value="ECO:0007669"/>
    <property type="project" value="UniProtKB-KW"/>
</dbReference>
<evidence type="ECO:0000256" key="1">
    <source>
        <dbReference type="ARBA" id="ARBA00004571"/>
    </source>
</evidence>
<keyword evidence="21" id="KW-1185">Reference proteome</keyword>
<gene>
    <name evidence="20" type="ORF">FN976_26775</name>
</gene>
<keyword evidence="12" id="KW-0564">Palmitate</keyword>
<evidence type="ECO:0000256" key="4">
    <source>
        <dbReference type="ARBA" id="ARBA00022452"/>
    </source>
</evidence>
<dbReference type="GO" id="GO:0009279">
    <property type="term" value="C:cell outer membrane"/>
    <property type="evidence" value="ECO:0007669"/>
    <property type="project" value="UniProtKB-SubCell"/>
</dbReference>
<keyword evidence="6" id="KW-0812">Transmembrane</keyword>
<dbReference type="Gene3D" id="3.10.560.10">
    <property type="entry name" value="Outer membrane lipoprotein wza domain like"/>
    <property type="match status" value="4"/>
</dbReference>
<dbReference type="Pfam" id="PF22461">
    <property type="entry name" value="SLBB_2"/>
    <property type="match status" value="1"/>
</dbReference>
<dbReference type="GO" id="GO:0015288">
    <property type="term" value="F:porin activity"/>
    <property type="evidence" value="ECO:0007669"/>
    <property type="project" value="UniProtKB-KW"/>
</dbReference>
<keyword evidence="9" id="KW-0406">Ion transport</keyword>
<keyword evidence="3" id="KW-0813">Transport</keyword>
<proteinExistence type="inferred from homology"/>
<keyword evidence="14" id="KW-0449">Lipoprotein</keyword>
<feature type="region of interest" description="Disordered" evidence="15">
    <location>
        <begin position="493"/>
        <end position="549"/>
    </location>
</feature>
<keyword evidence="13" id="KW-0998">Cell outer membrane</keyword>
<dbReference type="OrthoDB" id="9815244at2"/>
<keyword evidence="5" id="KW-0762">Sugar transport</keyword>
<evidence type="ECO:0000256" key="12">
    <source>
        <dbReference type="ARBA" id="ARBA00023139"/>
    </source>
</evidence>
<evidence type="ECO:0000259" key="17">
    <source>
        <dbReference type="Pfam" id="PF02563"/>
    </source>
</evidence>
<name>A0A562ZFU9_9BURK</name>
<dbReference type="EMBL" id="VOBQ01000026">
    <property type="protein sequence ID" value="TWO66150.1"/>
    <property type="molecule type" value="Genomic_DNA"/>
</dbReference>
<dbReference type="InterPro" id="IPR049712">
    <property type="entry name" value="Poly_export"/>
</dbReference>
<evidence type="ECO:0000259" key="18">
    <source>
        <dbReference type="Pfam" id="PF10531"/>
    </source>
</evidence>
<dbReference type="PANTHER" id="PTHR33619:SF3">
    <property type="entry name" value="POLYSACCHARIDE EXPORT PROTEIN GFCE-RELATED"/>
    <property type="match status" value="1"/>
</dbReference>
<keyword evidence="8" id="KW-0625">Polysaccharide transport</keyword>
<keyword evidence="11" id="KW-0472">Membrane</keyword>
<feature type="compositionally biased region" description="Basic and acidic residues" evidence="15">
    <location>
        <begin position="513"/>
        <end position="523"/>
    </location>
</feature>
<dbReference type="InterPro" id="IPR019554">
    <property type="entry name" value="Soluble_ligand-bd"/>
</dbReference>
<evidence type="ECO:0000256" key="16">
    <source>
        <dbReference type="SAM" id="SignalP"/>
    </source>
</evidence>
<dbReference type="AlphaFoldDB" id="A0A562ZFU9"/>
<comment type="similarity">
    <text evidence="2">Belongs to the BexD/CtrA/VexA family.</text>
</comment>
<feature type="domain" description="Soluble ligand binding" evidence="18">
    <location>
        <begin position="334"/>
        <end position="377"/>
    </location>
</feature>
<dbReference type="Pfam" id="PF10531">
    <property type="entry name" value="SLBB"/>
    <property type="match status" value="3"/>
</dbReference>
<protein>
    <recommendedName>
        <fullName evidence="22">Sugar transporter</fullName>
    </recommendedName>
</protein>
<organism evidence="20 21">
    <name type="scientific">Caenimonas sedimenti</name>
    <dbReference type="NCBI Taxonomy" id="2596921"/>
    <lineage>
        <taxon>Bacteria</taxon>
        <taxon>Pseudomonadati</taxon>
        <taxon>Pseudomonadota</taxon>
        <taxon>Betaproteobacteria</taxon>
        <taxon>Burkholderiales</taxon>
        <taxon>Comamonadaceae</taxon>
        <taxon>Caenimonas</taxon>
    </lineage>
</organism>
<feature type="domain" description="Soluble ligand binding" evidence="18">
    <location>
        <begin position="785"/>
        <end position="833"/>
    </location>
</feature>
<evidence type="ECO:0000256" key="6">
    <source>
        <dbReference type="ARBA" id="ARBA00022692"/>
    </source>
</evidence>
<evidence type="ECO:0000256" key="9">
    <source>
        <dbReference type="ARBA" id="ARBA00023065"/>
    </source>
</evidence>
<evidence type="ECO:0000313" key="21">
    <source>
        <dbReference type="Proteomes" id="UP000318199"/>
    </source>
</evidence>
<evidence type="ECO:0008006" key="22">
    <source>
        <dbReference type="Google" id="ProtNLM"/>
    </source>
</evidence>
<evidence type="ECO:0000256" key="14">
    <source>
        <dbReference type="ARBA" id="ARBA00023288"/>
    </source>
</evidence>
<evidence type="ECO:0000256" key="3">
    <source>
        <dbReference type="ARBA" id="ARBA00022448"/>
    </source>
</evidence>
<feature type="chain" id="PRO_5021750019" description="Sugar transporter" evidence="16">
    <location>
        <begin position="46"/>
        <end position="898"/>
    </location>
</feature>
<sequence length="898" mass="97380">MNSQGFNAMHQQSTIRAIRTTPLAMRAARWAACAALCWASALAFAQVSEEGLRLSPSSDLSSRGMQDYISTGAAPISIRSQALPAQQSIRIDAGQRVEVPTGGNVPGPGVNPNAPYPGQVSDEAAAQNRSRSEFQQLIFKTRGRDIEHYGLSLFGAPPTTFSLADRIAPPANYMISPGDEIRIRAWGQVDMDFVASVEKTGLLYIPIVGAVPVGGVSFQELKGLIRNRLARTYKGFDLDVSLGAIHTMQVFVTGRAAKPGAYTLGGLASLVNAVFAVGGPAENGSMRKIVLRRNNVVVTELDLYDFIARGDKSKDVRLQSGDVIYFPPALGYAAIAGSVQNPAIYELTPRTNLKELIDLAGGLSTTARAGRVVVERIENRQSRVVAEFTTEPAQTARLMQDGDVVQINPISPRFENEVTLRGHVPETQRLPFTRGMRVTDVVPNQMALLAHQYWQVRNEKGRGFHWLLDKPATGGRVAANQPPGSLEAMVQRQPVGPADRSMSGYAQQGAASRDAEDRLRRPQTEAATPPGRVRTYNGTEGPSGDEPIYRSGLPPAAPRPDMLDELARGNQDIYWDYASIERFDPATLRTVLIPFHLGRAIVERDPSENKLLEPGDVITVFSQRDIRVPVAKQAQYVRIEGEVARPGVYQIAFGQPLANVIAQAGGLTENAYVYGTELVREETRQLQQQELDNLVDRLGESLERSASTRLRESLDGGGAGAPDASAALLDAQRRLVRKLRLVQASGRILLDAEAVGEPGRLQPDKLDIVLQDGDRVYIPARPSTVIVLGAVNRPNAMVYRPGRSAQDYIALAGGATRNAASREVLVARANGSVQNLHGGSGGWFSGETTTILPGDTILVPEDTDAFTSRRIWRDWTQIIYQGALGVAGLRLLSDVFTK</sequence>
<dbReference type="PANTHER" id="PTHR33619">
    <property type="entry name" value="POLYSACCHARIDE EXPORT PROTEIN GFCE-RELATED"/>
    <property type="match status" value="1"/>
</dbReference>
<dbReference type="GO" id="GO:0046930">
    <property type="term" value="C:pore complex"/>
    <property type="evidence" value="ECO:0007669"/>
    <property type="project" value="UniProtKB-KW"/>
</dbReference>
<dbReference type="Pfam" id="PF02563">
    <property type="entry name" value="Poly_export"/>
    <property type="match status" value="1"/>
</dbReference>
<dbReference type="GO" id="GO:0015159">
    <property type="term" value="F:polysaccharide transmembrane transporter activity"/>
    <property type="evidence" value="ECO:0007669"/>
    <property type="project" value="InterPro"/>
</dbReference>
<evidence type="ECO:0000256" key="11">
    <source>
        <dbReference type="ARBA" id="ARBA00023136"/>
    </source>
</evidence>
<evidence type="ECO:0000256" key="13">
    <source>
        <dbReference type="ARBA" id="ARBA00023237"/>
    </source>
</evidence>
<evidence type="ECO:0000256" key="8">
    <source>
        <dbReference type="ARBA" id="ARBA00023047"/>
    </source>
</evidence>
<dbReference type="InterPro" id="IPR003715">
    <property type="entry name" value="Poly_export_N"/>
</dbReference>
<evidence type="ECO:0000256" key="2">
    <source>
        <dbReference type="ARBA" id="ARBA00009450"/>
    </source>
</evidence>
<evidence type="ECO:0000256" key="5">
    <source>
        <dbReference type="ARBA" id="ARBA00022597"/>
    </source>
</evidence>
<feature type="domain" description="SLBB" evidence="19">
    <location>
        <begin position="249"/>
        <end position="325"/>
    </location>
</feature>
<feature type="domain" description="Soluble ligand binding" evidence="18">
    <location>
        <begin position="636"/>
        <end position="672"/>
    </location>
</feature>
<accession>A0A562ZFU9</accession>
<feature type="signal peptide" evidence="16">
    <location>
        <begin position="1"/>
        <end position="45"/>
    </location>
</feature>
<dbReference type="Proteomes" id="UP000318199">
    <property type="component" value="Unassembled WGS sequence"/>
</dbReference>
<comment type="caution">
    <text evidence="20">The sequence shown here is derived from an EMBL/GenBank/DDBJ whole genome shotgun (WGS) entry which is preliminary data.</text>
</comment>
<evidence type="ECO:0000259" key="19">
    <source>
        <dbReference type="Pfam" id="PF22461"/>
    </source>
</evidence>
<evidence type="ECO:0000256" key="10">
    <source>
        <dbReference type="ARBA" id="ARBA00023114"/>
    </source>
</evidence>
<keyword evidence="10" id="KW-0626">Porin</keyword>
<dbReference type="InterPro" id="IPR054765">
    <property type="entry name" value="SLBB_dom"/>
</dbReference>
<evidence type="ECO:0000256" key="7">
    <source>
        <dbReference type="ARBA" id="ARBA00022729"/>
    </source>
</evidence>
<keyword evidence="7 16" id="KW-0732">Signal</keyword>
<keyword evidence="4" id="KW-1134">Transmembrane beta strand</keyword>
<feature type="domain" description="Polysaccharide export protein N-terminal" evidence="17">
    <location>
        <begin position="169"/>
        <end position="242"/>
    </location>
</feature>
<evidence type="ECO:0000313" key="20">
    <source>
        <dbReference type="EMBL" id="TWO66150.1"/>
    </source>
</evidence>
<evidence type="ECO:0000256" key="15">
    <source>
        <dbReference type="SAM" id="MobiDB-lite"/>
    </source>
</evidence>